<name>A0A6A6T2W9_9PLEO</name>
<dbReference type="Pfam" id="PF26640">
    <property type="entry name" value="DUF8212"/>
    <property type="match status" value="1"/>
</dbReference>
<dbReference type="InterPro" id="IPR010730">
    <property type="entry name" value="HET"/>
</dbReference>
<reference evidence="3" key="1">
    <citation type="journal article" date="2020" name="Stud. Mycol.">
        <title>101 Dothideomycetes genomes: a test case for predicting lifestyles and emergence of pathogens.</title>
        <authorList>
            <person name="Haridas S."/>
            <person name="Albert R."/>
            <person name="Binder M."/>
            <person name="Bloem J."/>
            <person name="Labutti K."/>
            <person name="Salamov A."/>
            <person name="Andreopoulos B."/>
            <person name="Baker S."/>
            <person name="Barry K."/>
            <person name="Bills G."/>
            <person name="Bluhm B."/>
            <person name="Cannon C."/>
            <person name="Castanera R."/>
            <person name="Culley D."/>
            <person name="Daum C."/>
            <person name="Ezra D."/>
            <person name="Gonzalez J."/>
            <person name="Henrissat B."/>
            <person name="Kuo A."/>
            <person name="Liang C."/>
            <person name="Lipzen A."/>
            <person name="Lutzoni F."/>
            <person name="Magnuson J."/>
            <person name="Mondo S."/>
            <person name="Nolan M."/>
            <person name="Ohm R."/>
            <person name="Pangilinan J."/>
            <person name="Park H.-J."/>
            <person name="Ramirez L."/>
            <person name="Alfaro M."/>
            <person name="Sun H."/>
            <person name="Tritt A."/>
            <person name="Yoshinaga Y."/>
            <person name="Zwiers L.-H."/>
            <person name="Turgeon B."/>
            <person name="Goodwin S."/>
            <person name="Spatafora J."/>
            <person name="Crous P."/>
            <person name="Grigoriev I."/>
        </authorList>
    </citation>
    <scope>NUCLEOTIDE SEQUENCE</scope>
    <source>
        <strain evidence="3">CBS 122681</strain>
    </source>
</reference>
<dbReference type="EMBL" id="MU004392">
    <property type="protein sequence ID" value="KAF2652884.1"/>
    <property type="molecule type" value="Genomic_DNA"/>
</dbReference>
<feature type="domain" description="DUF8212" evidence="2">
    <location>
        <begin position="238"/>
        <end position="274"/>
    </location>
</feature>
<sequence length="303" mass="34328">MYLLSTHTLQLREFFGKAVPPYAILSHTWTDDELRFSDIHPSTSRAARSKSGYEKVFKACAFAKKEGFEHIWVDSCCIDKSSSAELTEAINSMYSYYRDASVCIIYLADVPGLAEPDMGADKAYWLYRFKSSRWFTRGWCLQELIAPKRRIWLARDWSYIDPAEFSDPNAKFLDTVASVTGISIEVLKDRTTMSHLCIAERMSWASARRTTRPEDAAYSLMGLFGINMAVLYGEGLENAFGRLQGEIMKTSFDQTIFAWRGPYNNSGLLAHSPADFARTPKLGLWGRAPLSPFSMTNVGLHIR</sequence>
<dbReference type="Proteomes" id="UP000799324">
    <property type="component" value="Unassembled WGS sequence"/>
</dbReference>
<dbReference type="PANTHER" id="PTHR10622">
    <property type="entry name" value="HET DOMAIN-CONTAINING PROTEIN"/>
    <property type="match status" value="1"/>
</dbReference>
<dbReference type="AlphaFoldDB" id="A0A6A6T2W9"/>
<evidence type="ECO:0000313" key="4">
    <source>
        <dbReference type="Proteomes" id="UP000799324"/>
    </source>
</evidence>
<feature type="non-terminal residue" evidence="3">
    <location>
        <position position="303"/>
    </location>
</feature>
<gene>
    <name evidence="3" type="ORF">K491DRAFT_549251</name>
</gene>
<evidence type="ECO:0000259" key="2">
    <source>
        <dbReference type="Pfam" id="PF26640"/>
    </source>
</evidence>
<dbReference type="OrthoDB" id="20872at2759"/>
<evidence type="ECO:0000313" key="3">
    <source>
        <dbReference type="EMBL" id="KAF2652884.1"/>
    </source>
</evidence>
<organism evidence="3 4">
    <name type="scientific">Lophiostoma macrostomum CBS 122681</name>
    <dbReference type="NCBI Taxonomy" id="1314788"/>
    <lineage>
        <taxon>Eukaryota</taxon>
        <taxon>Fungi</taxon>
        <taxon>Dikarya</taxon>
        <taxon>Ascomycota</taxon>
        <taxon>Pezizomycotina</taxon>
        <taxon>Dothideomycetes</taxon>
        <taxon>Pleosporomycetidae</taxon>
        <taxon>Pleosporales</taxon>
        <taxon>Lophiostomataceae</taxon>
        <taxon>Lophiostoma</taxon>
    </lineage>
</organism>
<feature type="domain" description="Heterokaryon incompatibility" evidence="1">
    <location>
        <begin position="22"/>
        <end position="109"/>
    </location>
</feature>
<protein>
    <submittedName>
        <fullName evidence="3">HET-domain-containing protein</fullName>
    </submittedName>
</protein>
<dbReference type="InterPro" id="IPR058525">
    <property type="entry name" value="DUF8212"/>
</dbReference>
<accession>A0A6A6T2W9</accession>
<dbReference type="PANTHER" id="PTHR10622:SF10">
    <property type="entry name" value="HET DOMAIN-CONTAINING PROTEIN"/>
    <property type="match status" value="1"/>
</dbReference>
<dbReference type="Pfam" id="PF06985">
    <property type="entry name" value="HET"/>
    <property type="match status" value="1"/>
</dbReference>
<proteinExistence type="predicted"/>
<evidence type="ECO:0000259" key="1">
    <source>
        <dbReference type="Pfam" id="PF06985"/>
    </source>
</evidence>
<keyword evidence="4" id="KW-1185">Reference proteome</keyword>